<keyword evidence="3" id="KW-1185">Reference proteome</keyword>
<organism evidence="2 3">
    <name type="scientific">Pleurodeles waltl</name>
    <name type="common">Iberian ribbed newt</name>
    <dbReference type="NCBI Taxonomy" id="8319"/>
    <lineage>
        <taxon>Eukaryota</taxon>
        <taxon>Metazoa</taxon>
        <taxon>Chordata</taxon>
        <taxon>Craniata</taxon>
        <taxon>Vertebrata</taxon>
        <taxon>Euteleostomi</taxon>
        <taxon>Amphibia</taxon>
        <taxon>Batrachia</taxon>
        <taxon>Caudata</taxon>
        <taxon>Salamandroidea</taxon>
        <taxon>Salamandridae</taxon>
        <taxon>Pleurodelinae</taxon>
        <taxon>Pleurodeles</taxon>
    </lineage>
</organism>
<dbReference type="EMBL" id="JANPWB010000002">
    <property type="protein sequence ID" value="KAJ1204970.1"/>
    <property type="molecule type" value="Genomic_DNA"/>
</dbReference>
<feature type="compositionally biased region" description="Basic and acidic residues" evidence="1">
    <location>
        <begin position="17"/>
        <end position="47"/>
    </location>
</feature>
<accession>A0AAV7VWI2</accession>
<comment type="caution">
    <text evidence="2">The sequence shown here is derived from an EMBL/GenBank/DDBJ whole genome shotgun (WGS) entry which is preliminary data.</text>
</comment>
<protein>
    <submittedName>
        <fullName evidence="2">Uncharacterized protein</fullName>
    </submittedName>
</protein>
<evidence type="ECO:0000313" key="3">
    <source>
        <dbReference type="Proteomes" id="UP001066276"/>
    </source>
</evidence>
<feature type="compositionally biased region" description="Basic and acidic residues" evidence="1">
    <location>
        <begin position="56"/>
        <end position="78"/>
    </location>
</feature>
<proteinExistence type="predicted"/>
<evidence type="ECO:0000256" key="1">
    <source>
        <dbReference type="SAM" id="MobiDB-lite"/>
    </source>
</evidence>
<reference evidence="2" key="1">
    <citation type="journal article" date="2022" name="bioRxiv">
        <title>Sequencing and chromosome-scale assembly of the giantPleurodeles waltlgenome.</title>
        <authorList>
            <person name="Brown T."/>
            <person name="Elewa A."/>
            <person name="Iarovenko S."/>
            <person name="Subramanian E."/>
            <person name="Araus A.J."/>
            <person name="Petzold A."/>
            <person name="Susuki M."/>
            <person name="Suzuki K.-i.T."/>
            <person name="Hayashi T."/>
            <person name="Toyoda A."/>
            <person name="Oliveira C."/>
            <person name="Osipova E."/>
            <person name="Leigh N.D."/>
            <person name="Simon A."/>
            <person name="Yun M.H."/>
        </authorList>
    </citation>
    <scope>NUCLEOTIDE SEQUENCE</scope>
    <source>
        <strain evidence="2">20211129_DDA</strain>
        <tissue evidence="2">Liver</tissue>
    </source>
</reference>
<dbReference type="Proteomes" id="UP001066276">
    <property type="component" value="Chromosome 1_2"/>
</dbReference>
<evidence type="ECO:0000313" key="2">
    <source>
        <dbReference type="EMBL" id="KAJ1204970.1"/>
    </source>
</evidence>
<sequence>MGTPTDPSIPDFQVSQAKERTDWIEREEKFPPEMRKTEPTETPHADTEENGPEGIPEPRGEDPKGSQDSEACTFRHDPGGSWLTKVESLLGRRQPSGFF</sequence>
<dbReference type="AlphaFoldDB" id="A0AAV7VWI2"/>
<feature type="region of interest" description="Disordered" evidence="1">
    <location>
        <begin position="1"/>
        <end position="99"/>
    </location>
</feature>
<gene>
    <name evidence="2" type="ORF">NDU88_000405</name>
</gene>
<name>A0AAV7VWI2_PLEWA</name>